<evidence type="ECO:0000259" key="4">
    <source>
        <dbReference type="PROSITE" id="PS50932"/>
    </source>
</evidence>
<dbReference type="STRING" id="1449351.RISW2_15435"/>
<keyword evidence="1" id="KW-0805">Transcription regulation</keyword>
<feature type="domain" description="HTH lacI-type" evidence="4">
    <location>
        <begin position="2"/>
        <end position="56"/>
    </location>
</feature>
<name>X7F538_9RHOB</name>
<dbReference type="Gene3D" id="3.40.50.2300">
    <property type="match status" value="2"/>
</dbReference>
<gene>
    <name evidence="5" type="ORF">RISW2_15435</name>
</gene>
<dbReference type="AlphaFoldDB" id="X7F538"/>
<evidence type="ECO:0000313" key="5">
    <source>
        <dbReference type="EMBL" id="ETX27179.1"/>
    </source>
</evidence>
<dbReference type="SUPFAM" id="SSF53822">
    <property type="entry name" value="Periplasmic binding protein-like I"/>
    <property type="match status" value="1"/>
</dbReference>
<evidence type="ECO:0000256" key="3">
    <source>
        <dbReference type="ARBA" id="ARBA00023163"/>
    </source>
</evidence>
<dbReference type="PANTHER" id="PTHR30146">
    <property type="entry name" value="LACI-RELATED TRANSCRIPTIONAL REPRESSOR"/>
    <property type="match status" value="1"/>
</dbReference>
<dbReference type="InterPro" id="IPR010982">
    <property type="entry name" value="Lambda_DNA-bd_dom_sf"/>
</dbReference>
<evidence type="ECO:0000256" key="2">
    <source>
        <dbReference type="ARBA" id="ARBA00023125"/>
    </source>
</evidence>
<proteinExistence type="predicted"/>
<keyword evidence="6" id="KW-1185">Reference proteome</keyword>
<dbReference type="CDD" id="cd01392">
    <property type="entry name" value="HTH_LacI"/>
    <property type="match status" value="1"/>
</dbReference>
<organism evidence="5 6">
    <name type="scientific">Roseivivax isoporae LMG 25204</name>
    <dbReference type="NCBI Taxonomy" id="1449351"/>
    <lineage>
        <taxon>Bacteria</taxon>
        <taxon>Pseudomonadati</taxon>
        <taxon>Pseudomonadota</taxon>
        <taxon>Alphaproteobacteria</taxon>
        <taxon>Rhodobacterales</taxon>
        <taxon>Roseobacteraceae</taxon>
        <taxon>Roseivivax</taxon>
    </lineage>
</organism>
<dbReference type="PROSITE" id="PS50932">
    <property type="entry name" value="HTH_LACI_2"/>
    <property type="match status" value="1"/>
</dbReference>
<keyword evidence="3" id="KW-0804">Transcription</keyword>
<dbReference type="Pfam" id="PF13377">
    <property type="entry name" value="Peripla_BP_3"/>
    <property type="match status" value="1"/>
</dbReference>
<evidence type="ECO:0000313" key="6">
    <source>
        <dbReference type="Proteomes" id="UP000023430"/>
    </source>
</evidence>
<protein>
    <recommendedName>
        <fullName evidence="4">HTH lacI-type domain-containing protein</fullName>
    </recommendedName>
</protein>
<keyword evidence="2" id="KW-0238">DNA-binding</keyword>
<sequence length="346" mass="36354">MTTLKDLSRHLGLSVTQVSRALNGHSDVSARTRARVETAVKELNYIPNLTARRLVSGRSGVVGLVAEAGPDTPEDSVFFETVLGLSGEFSRRDIQFVLHLMPPGTGDARPVYDRLRLGGGLDGFVLLGPCPGDPRIRHLEDSGVAFVVHGRSHAAPPYPFFDVDNCAILHDHAARLAALGHTRIALVDAGPGAAFTAFREDGYRAALEAAGLRPDPALVVRAPMTEGNGLVAAIRLLSDPATRPTAIICGNLLVAKGVFAGIRALGLTVPGDVSVTAHDDVLRAVGADGFAPALHRTRAPIADSWPHLADFLARAVAGEDPAALQRVAPFKVIEGASIAPPPENAH</sequence>
<dbReference type="RefSeq" id="WP_043774182.1">
    <property type="nucleotide sequence ID" value="NZ_JAME01000039.1"/>
</dbReference>
<dbReference type="InterPro" id="IPR000843">
    <property type="entry name" value="HTH_LacI"/>
</dbReference>
<dbReference type="SMART" id="SM00354">
    <property type="entry name" value="HTH_LACI"/>
    <property type="match status" value="1"/>
</dbReference>
<dbReference type="InterPro" id="IPR046335">
    <property type="entry name" value="LacI/GalR-like_sensor"/>
</dbReference>
<dbReference type="EMBL" id="JAME01000039">
    <property type="protein sequence ID" value="ETX27179.1"/>
    <property type="molecule type" value="Genomic_DNA"/>
</dbReference>
<dbReference type="GO" id="GO:0000976">
    <property type="term" value="F:transcription cis-regulatory region binding"/>
    <property type="evidence" value="ECO:0007669"/>
    <property type="project" value="TreeGrafter"/>
</dbReference>
<dbReference type="Gene3D" id="1.10.260.40">
    <property type="entry name" value="lambda repressor-like DNA-binding domains"/>
    <property type="match status" value="1"/>
</dbReference>
<reference evidence="5 6" key="1">
    <citation type="submission" date="2014-01" db="EMBL/GenBank/DDBJ databases">
        <title>Roseivivax isoporae LMG 25204 Genome Sequencing.</title>
        <authorList>
            <person name="Lai Q."/>
            <person name="Li G."/>
            <person name="Shao Z."/>
        </authorList>
    </citation>
    <scope>NUCLEOTIDE SEQUENCE [LARGE SCALE GENOMIC DNA]</scope>
    <source>
        <strain evidence="5 6">LMG 25204</strain>
    </source>
</reference>
<dbReference type="eggNOG" id="COG1609">
    <property type="taxonomic scope" value="Bacteria"/>
</dbReference>
<dbReference type="PANTHER" id="PTHR30146:SF138">
    <property type="entry name" value="TRANSCRIPTIONAL REGULATORY PROTEIN"/>
    <property type="match status" value="1"/>
</dbReference>
<comment type="caution">
    <text evidence="5">The sequence shown here is derived from an EMBL/GenBank/DDBJ whole genome shotgun (WGS) entry which is preliminary data.</text>
</comment>
<accession>X7F538</accession>
<dbReference type="Proteomes" id="UP000023430">
    <property type="component" value="Unassembled WGS sequence"/>
</dbReference>
<dbReference type="Pfam" id="PF00356">
    <property type="entry name" value="LacI"/>
    <property type="match status" value="1"/>
</dbReference>
<dbReference type="CDD" id="cd20010">
    <property type="entry name" value="PBP1_AglR-like"/>
    <property type="match status" value="1"/>
</dbReference>
<evidence type="ECO:0000256" key="1">
    <source>
        <dbReference type="ARBA" id="ARBA00023015"/>
    </source>
</evidence>
<dbReference type="SUPFAM" id="SSF47413">
    <property type="entry name" value="lambda repressor-like DNA-binding domains"/>
    <property type="match status" value="1"/>
</dbReference>
<dbReference type="InterPro" id="IPR028082">
    <property type="entry name" value="Peripla_BP_I"/>
</dbReference>
<dbReference type="GO" id="GO:0003700">
    <property type="term" value="F:DNA-binding transcription factor activity"/>
    <property type="evidence" value="ECO:0007669"/>
    <property type="project" value="TreeGrafter"/>
</dbReference>
<dbReference type="OrthoDB" id="234496at2"/>